<dbReference type="InterPro" id="IPR014001">
    <property type="entry name" value="Helicase_ATP-bd"/>
</dbReference>
<dbReference type="PANTHER" id="PTHR47959:SF1">
    <property type="entry name" value="ATP-DEPENDENT RNA HELICASE DBPA"/>
    <property type="match status" value="1"/>
</dbReference>
<dbReference type="InterPro" id="IPR050079">
    <property type="entry name" value="DEAD_box_RNA_helicase"/>
</dbReference>
<keyword evidence="4" id="KW-0067">ATP-binding</keyword>
<evidence type="ECO:0000313" key="11">
    <source>
        <dbReference type="Proteomes" id="UP000254792"/>
    </source>
</evidence>
<dbReference type="CDD" id="cd18787">
    <property type="entry name" value="SF2_C_DEAD"/>
    <property type="match status" value="1"/>
</dbReference>
<dbReference type="InterPro" id="IPR044742">
    <property type="entry name" value="DEAD/DEAH_RhlB"/>
</dbReference>
<dbReference type="KEGG" id="salx:SALLE_v1c04400"/>
<dbReference type="Gene3D" id="3.40.50.300">
    <property type="entry name" value="P-loop containing nucleotide triphosphate hydrolases"/>
    <property type="match status" value="2"/>
</dbReference>
<dbReference type="Pfam" id="PF00271">
    <property type="entry name" value="Helicase_C"/>
    <property type="match status" value="1"/>
</dbReference>
<dbReference type="CDD" id="cd00268">
    <property type="entry name" value="DEADc"/>
    <property type="match status" value="1"/>
</dbReference>
<dbReference type="PANTHER" id="PTHR47959">
    <property type="entry name" value="ATP-DEPENDENT RNA HELICASE RHLE-RELATED"/>
    <property type="match status" value="1"/>
</dbReference>
<dbReference type="InterPro" id="IPR027417">
    <property type="entry name" value="P-loop_NTPase"/>
</dbReference>
<keyword evidence="2" id="KW-0378">Hydrolase</keyword>
<dbReference type="InterPro" id="IPR014014">
    <property type="entry name" value="RNA_helicase_DEAD_Q_motif"/>
</dbReference>
<dbReference type="GO" id="GO:0003724">
    <property type="term" value="F:RNA helicase activity"/>
    <property type="evidence" value="ECO:0007669"/>
    <property type="project" value="InterPro"/>
</dbReference>
<dbReference type="GO" id="GO:0005524">
    <property type="term" value="F:ATP binding"/>
    <property type="evidence" value="ECO:0007669"/>
    <property type="project" value="UniProtKB-KW"/>
</dbReference>
<dbReference type="SUPFAM" id="SSF52540">
    <property type="entry name" value="P-loop containing nucleoside triphosphate hydrolases"/>
    <property type="match status" value="2"/>
</dbReference>
<evidence type="ECO:0000256" key="3">
    <source>
        <dbReference type="ARBA" id="ARBA00022806"/>
    </source>
</evidence>
<gene>
    <name evidence="10" type="primary">cshB</name>
    <name evidence="10" type="ORF">SALLE_v1c04400</name>
</gene>
<evidence type="ECO:0000256" key="1">
    <source>
        <dbReference type="ARBA" id="ARBA00022741"/>
    </source>
</evidence>
<dbReference type="GO" id="GO:0003676">
    <property type="term" value="F:nucleic acid binding"/>
    <property type="evidence" value="ECO:0007669"/>
    <property type="project" value="InterPro"/>
</dbReference>
<organism evidence="10 11">
    <name type="scientific">Spiroplasma alleghenense</name>
    <dbReference type="NCBI Taxonomy" id="216931"/>
    <lineage>
        <taxon>Bacteria</taxon>
        <taxon>Bacillati</taxon>
        <taxon>Mycoplasmatota</taxon>
        <taxon>Mollicutes</taxon>
        <taxon>Entomoplasmatales</taxon>
        <taxon>Spiroplasmataceae</taxon>
        <taxon>Spiroplasma</taxon>
    </lineage>
</organism>
<dbReference type="GO" id="GO:0016787">
    <property type="term" value="F:hydrolase activity"/>
    <property type="evidence" value="ECO:0007669"/>
    <property type="project" value="UniProtKB-KW"/>
</dbReference>
<evidence type="ECO:0000313" key="10">
    <source>
        <dbReference type="EMBL" id="AXK51114.1"/>
    </source>
</evidence>
<accession>A0A345Z3D5</accession>
<feature type="short sequence motif" description="Q motif" evidence="6">
    <location>
        <begin position="1"/>
        <end position="29"/>
    </location>
</feature>
<evidence type="ECO:0000259" key="7">
    <source>
        <dbReference type="PROSITE" id="PS51192"/>
    </source>
</evidence>
<feature type="domain" description="DEAD-box RNA helicase Q" evidence="9">
    <location>
        <begin position="1"/>
        <end position="29"/>
    </location>
</feature>
<dbReference type="EMBL" id="CP031376">
    <property type="protein sequence ID" value="AXK51114.1"/>
    <property type="molecule type" value="Genomic_DNA"/>
</dbReference>
<dbReference type="SMART" id="SM00487">
    <property type="entry name" value="DEXDc"/>
    <property type="match status" value="1"/>
</dbReference>
<dbReference type="GO" id="GO:0005829">
    <property type="term" value="C:cytosol"/>
    <property type="evidence" value="ECO:0007669"/>
    <property type="project" value="TreeGrafter"/>
</dbReference>
<evidence type="ECO:0000256" key="2">
    <source>
        <dbReference type="ARBA" id="ARBA00022801"/>
    </source>
</evidence>
<proteinExistence type="inferred from homology"/>
<reference evidence="10 11" key="1">
    <citation type="submission" date="2018-07" db="EMBL/GenBank/DDBJ databases">
        <title>Complete genome sequence of Spiroplasma alleghenense PLHS-1 (ATCC 51752).</title>
        <authorList>
            <person name="Chou L."/>
            <person name="Lee T.-Y."/>
            <person name="Tsai Y.-M."/>
            <person name="Kuo C.-H."/>
        </authorList>
    </citation>
    <scope>NUCLEOTIDE SEQUENCE [LARGE SCALE GENOMIC DNA]</scope>
    <source>
        <strain evidence="10 11">PLHS-1</strain>
    </source>
</reference>
<dbReference type="OrthoDB" id="9805696at2"/>
<comment type="similarity">
    <text evidence="5">Belongs to the DEAD box helicase family.</text>
</comment>
<dbReference type="Pfam" id="PF00270">
    <property type="entry name" value="DEAD"/>
    <property type="match status" value="1"/>
</dbReference>
<sequence length="455" mass="52215">MSFESFGFKKFINDALNEIGFKEPTSIQSLVIPKIKKHANIVAQAHTGTGKTHAFLLPILNNIDINEEKTQAVIITPTRELARQIFQNASEIINFNKKISKAIFIGGQDSQKQQEQLHKQQPMLVVGTPSRLKELYETGALKITTTTFVVIDEFDMIFDLGFIDEIDFLLSKMKESVNISLFSATLPNELKPFLVKYLNNALFIDDSKNKPSNKNVEHALIWTKNRENQSVFNNLINSINPYIVIIFVNRKDQVNMVNGWLKDLGINNVGELHAGLDPRIRASMQKRVQNNEFKYIIATDMAARGLDINGVSHIISIDLPNDLSYYIHRSGRTGRNNFTGQSFVLHNSDNQSSIEQLQKNGVEFKNFKLIENNLVEISPKAKKPKYYNPLSPGEVASKKVVAKYKNEKVKPNYKKKRKAELLEIKRKIRREHIKENISKIKKEKYQKRRQDIFEN</sequence>
<dbReference type="RefSeq" id="WP_115558024.1">
    <property type="nucleotide sequence ID" value="NZ_CP031376.1"/>
</dbReference>
<dbReference type="PROSITE" id="PS51194">
    <property type="entry name" value="HELICASE_CTER"/>
    <property type="match status" value="1"/>
</dbReference>
<evidence type="ECO:0000256" key="5">
    <source>
        <dbReference type="ARBA" id="ARBA00038437"/>
    </source>
</evidence>
<protein>
    <submittedName>
        <fullName evidence="10">ATP-dependent RNA helicase CshB</fullName>
    </submittedName>
</protein>
<feature type="domain" description="Helicase ATP-binding" evidence="7">
    <location>
        <begin position="32"/>
        <end position="204"/>
    </location>
</feature>
<dbReference type="PROSITE" id="PS51195">
    <property type="entry name" value="Q_MOTIF"/>
    <property type="match status" value="1"/>
</dbReference>
<keyword evidence="11" id="KW-1185">Reference proteome</keyword>
<evidence type="ECO:0000256" key="6">
    <source>
        <dbReference type="PROSITE-ProRule" id="PRU00552"/>
    </source>
</evidence>
<dbReference type="Proteomes" id="UP000254792">
    <property type="component" value="Chromosome"/>
</dbReference>
<keyword evidence="3 10" id="KW-0347">Helicase</keyword>
<name>A0A345Z3D5_9MOLU</name>
<dbReference type="PROSITE" id="PS51192">
    <property type="entry name" value="HELICASE_ATP_BIND_1"/>
    <property type="match status" value="1"/>
</dbReference>
<dbReference type="InterPro" id="IPR011545">
    <property type="entry name" value="DEAD/DEAH_box_helicase_dom"/>
</dbReference>
<dbReference type="AlphaFoldDB" id="A0A345Z3D5"/>
<evidence type="ECO:0000256" key="4">
    <source>
        <dbReference type="ARBA" id="ARBA00022840"/>
    </source>
</evidence>
<feature type="domain" description="Helicase C-terminal" evidence="8">
    <location>
        <begin position="215"/>
        <end position="375"/>
    </location>
</feature>
<keyword evidence="1" id="KW-0547">Nucleotide-binding</keyword>
<evidence type="ECO:0000259" key="9">
    <source>
        <dbReference type="PROSITE" id="PS51195"/>
    </source>
</evidence>
<dbReference type="SMART" id="SM00490">
    <property type="entry name" value="HELICc"/>
    <property type="match status" value="1"/>
</dbReference>
<evidence type="ECO:0000259" key="8">
    <source>
        <dbReference type="PROSITE" id="PS51194"/>
    </source>
</evidence>
<dbReference type="InterPro" id="IPR001650">
    <property type="entry name" value="Helicase_C-like"/>
</dbReference>